<dbReference type="InterPro" id="IPR009057">
    <property type="entry name" value="Homeodomain-like_sf"/>
</dbReference>
<dbReference type="RefSeq" id="WP_042569325.1">
    <property type="nucleotide sequence ID" value="NZ_CP009801.1"/>
</dbReference>
<evidence type="ECO:0000259" key="5">
    <source>
        <dbReference type="Pfam" id="PF16925"/>
    </source>
</evidence>
<dbReference type="SUPFAM" id="SSF46689">
    <property type="entry name" value="Homeodomain-like"/>
    <property type="match status" value="1"/>
</dbReference>
<dbReference type="Pfam" id="PF16925">
    <property type="entry name" value="TetR_C_13"/>
    <property type="match status" value="1"/>
</dbReference>
<evidence type="ECO:0000256" key="2">
    <source>
        <dbReference type="ARBA" id="ARBA00023125"/>
    </source>
</evidence>
<dbReference type="Proteomes" id="UP000038750">
    <property type="component" value="Unassembled WGS sequence"/>
</dbReference>
<dbReference type="Gene3D" id="1.10.10.60">
    <property type="entry name" value="Homeodomain-like"/>
    <property type="match status" value="1"/>
</dbReference>
<dbReference type="EMBL" id="CPZJ01000031">
    <property type="protein sequence ID" value="CNG73164.1"/>
    <property type="molecule type" value="Genomic_DNA"/>
</dbReference>
<feature type="domain" description="HTH tetR-type" evidence="4">
    <location>
        <begin position="16"/>
        <end position="63"/>
    </location>
</feature>
<keyword evidence="3" id="KW-0804">Transcription</keyword>
<evidence type="ECO:0000313" key="6">
    <source>
        <dbReference type="EMBL" id="CNG73164.1"/>
    </source>
</evidence>
<dbReference type="Gene3D" id="1.10.357.10">
    <property type="entry name" value="Tetracycline Repressor, domain 2"/>
    <property type="match status" value="1"/>
</dbReference>
<gene>
    <name evidence="6" type="ORF">ERS008530_04543</name>
</gene>
<dbReference type="STRING" id="631.CH53_2962"/>
<sequence>MAQMGRPRSFDRDEAIRQAMYLFWQHGYESTSLALLKENLGNGITAPSFYAAFGSKEALFEEVVDCYAATYGQVNECLWDDTLKPREAAELALRRSAEMQTEQGHPSGCLIALSVNTCSPGHEHIRKILAARRTRTREGFLRCVMRAKDAGELAAGTDARALAMYFHSFEIGLSTEARDGATGEELNASVSFAMKAWDANSLHPFD</sequence>
<dbReference type="KEGG" id="yin:CH53_2962"/>
<evidence type="ECO:0000256" key="1">
    <source>
        <dbReference type="ARBA" id="ARBA00023015"/>
    </source>
</evidence>
<dbReference type="PANTHER" id="PTHR47506:SF1">
    <property type="entry name" value="HTH-TYPE TRANSCRIPTIONAL REGULATOR YJDC"/>
    <property type="match status" value="1"/>
</dbReference>
<dbReference type="GO" id="GO:0003677">
    <property type="term" value="F:DNA binding"/>
    <property type="evidence" value="ECO:0007669"/>
    <property type="project" value="UniProtKB-KW"/>
</dbReference>
<dbReference type="InterPro" id="IPR001647">
    <property type="entry name" value="HTH_TetR"/>
</dbReference>
<protein>
    <submittedName>
        <fullName evidence="6">Bacterial regulatory proteins, tetR family</fullName>
    </submittedName>
</protein>
<reference evidence="6 7" key="1">
    <citation type="submission" date="2015-03" db="EMBL/GenBank/DDBJ databases">
        <authorList>
            <person name="Murphy D."/>
        </authorList>
    </citation>
    <scope>NUCLEOTIDE SEQUENCE [LARGE SCALE GENOMIC DNA]</scope>
    <source>
        <strain evidence="6 7">BR165/97</strain>
    </source>
</reference>
<dbReference type="InterPro" id="IPR011075">
    <property type="entry name" value="TetR_C"/>
</dbReference>
<proteinExistence type="predicted"/>
<dbReference type="InterPro" id="IPR036271">
    <property type="entry name" value="Tet_transcr_reg_TetR-rel_C_sf"/>
</dbReference>
<dbReference type="SUPFAM" id="SSF48498">
    <property type="entry name" value="Tetracyclin repressor-like, C-terminal domain"/>
    <property type="match status" value="1"/>
</dbReference>
<feature type="domain" description="Tetracyclin repressor-like C-terminal" evidence="5">
    <location>
        <begin position="99"/>
        <end position="177"/>
    </location>
</feature>
<accession>A0A0T9N2T6</accession>
<organism evidence="6 7">
    <name type="scientific">Yersinia intermedia</name>
    <dbReference type="NCBI Taxonomy" id="631"/>
    <lineage>
        <taxon>Bacteria</taxon>
        <taxon>Pseudomonadati</taxon>
        <taxon>Pseudomonadota</taxon>
        <taxon>Gammaproteobacteria</taxon>
        <taxon>Enterobacterales</taxon>
        <taxon>Yersiniaceae</taxon>
        <taxon>Yersinia</taxon>
    </lineage>
</organism>
<dbReference type="AlphaFoldDB" id="A0A0T9N2T6"/>
<evidence type="ECO:0000259" key="4">
    <source>
        <dbReference type="Pfam" id="PF00440"/>
    </source>
</evidence>
<evidence type="ECO:0000256" key="3">
    <source>
        <dbReference type="ARBA" id="ARBA00023163"/>
    </source>
</evidence>
<keyword evidence="1" id="KW-0805">Transcription regulation</keyword>
<dbReference type="OrthoDB" id="270177at2"/>
<dbReference type="Pfam" id="PF00440">
    <property type="entry name" value="TetR_N"/>
    <property type="match status" value="1"/>
</dbReference>
<keyword evidence="2" id="KW-0238">DNA-binding</keyword>
<evidence type="ECO:0000313" key="7">
    <source>
        <dbReference type="Proteomes" id="UP000038750"/>
    </source>
</evidence>
<dbReference type="PANTHER" id="PTHR47506">
    <property type="entry name" value="TRANSCRIPTIONAL REGULATORY PROTEIN"/>
    <property type="match status" value="1"/>
</dbReference>
<name>A0A0T9N2T6_YERIN</name>